<name>A0ABV5JQ73_9ACTN</name>
<feature type="region of interest" description="Disordered" evidence="1">
    <location>
        <begin position="270"/>
        <end position="299"/>
    </location>
</feature>
<feature type="compositionally biased region" description="Polar residues" evidence="1">
    <location>
        <begin position="45"/>
        <end position="55"/>
    </location>
</feature>
<keyword evidence="2" id="KW-0732">Signal</keyword>
<comment type="caution">
    <text evidence="3">The sequence shown here is derived from an EMBL/GenBank/DDBJ whole genome shotgun (WGS) entry which is preliminary data.</text>
</comment>
<feature type="region of interest" description="Disordered" evidence="1">
    <location>
        <begin position="22"/>
        <end position="66"/>
    </location>
</feature>
<organism evidence="3 4">
    <name type="scientific">Dietzia aerolata</name>
    <dbReference type="NCBI Taxonomy" id="595984"/>
    <lineage>
        <taxon>Bacteria</taxon>
        <taxon>Bacillati</taxon>
        <taxon>Actinomycetota</taxon>
        <taxon>Actinomycetes</taxon>
        <taxon>Mycobacteriales</taxon>
        <taxon>Dietziaceae</taxon>
        <taxon>Dietzia</taxon>
    </lineage>
</organism>
<sequence>MKNRWGRAVAGSAVALTTLAGCMSGPSETGEGSDGQPVEVGEPPDQSSDGVNTSEQPRETVDPCVGRNDDFLTQIRCDVVAWADLDLDGTLEPIAVATGGEPSINLLTVINGETLAYSATYDAGNPASQPIGPDVGSMAARRHAAFVGAYDMTGDGRPELVMWADKGPNIDEFRVIRVASDELIALDPPLLGMHGGGKSWVHYLDPGHPSYRCTGAPDAPLEYLALSSGELTSTRYEFDESTDEFVSLNDRRPIEDWTGEVATVGVDCPDLAQHEPAPDPDGPPPGEAERCPLGQLPGRAQSGDVGAFIEGSRTSGEIGCARIVQLWEQYDKAPKDQRTNGKAMIVDFDGYTCSTAFTQEDARAGRYGGCTSKDESWAFDVVAR</sequence>
<evidence type="ECO:0008006" key="5">
    <source>
        <dbReference type="Google" id="ProtNLM"/>
    </source>
</evidence>
<reference evidence="3 4" key="1">
    <citation type="submission" date="2024-09" db="EMBL/GenBank/DDBJ databases">
        <authorList>
            <person name="Sun Q."/>
            <person name="Mori K."/>
        </authorList>
    </citation>
    <scope>NUCLEOTIDE SEQUENCE [LARGE SCALE GENOMIC DNA]</scope>
    <source>
        <strain evidence="3 4">CCM 7659</strain>
    </source>
</reference>
<accession>A0ABV5JQ73</accession>
<feature type="chain" id="PRO_5047144694" description="VCBS repeat-containing protein" evidence="2">
    <location>
        <begin position="21"/>
        <end position="384"/>
    </location>
</feature>
<dbReference type="RefSeq" id="WP_182632253.1">
    <property type="nucleotide sequence ID" value="NZ_JAALDM010000129.1"/>
</dbReference>
<dbReference type="EMBL" id="JBHMDY010000004">
    <property type="protein sequence ID" value="MFB9259811.1"/>
    <property type="molecule type" value="Genomic_DNA"/>
</dbReference>
<gene>
    <name evidence="3" type="ORF">ACFFVD_08355</name>
</gene>
<evidence type="ECO:0000256" key="1">
    <source>
        <dbReference type="SAM" id="MobiDB-lite"/>
    </source>
</evidence>
<protein>
    <recommendedName>
        <fullName evidence="5">VCBS repeat-containing protein</fullName>
    </recommendedName>
</protein>
<evidence type="ECO:0000313" key="4">
    <source>
        <dbReference type="Proteomes" id="UP001589700"/>
    </source>
</evidence>
<feature type="signal peptide" evidence="2">
    <location>
        <begin position="1"/>
        <end position="20"/>
    </location>
</feature>
<evidence type="ECO:0000313" key="3">
    <source>
        <dbReference type="EMBL" id="MFB9259811.1"/>
    </source>
</evidence>
<proteinExistence type="predicted"/>
<dbReference type="PROSITE" id="PS51257">
    <property type="entry name" value="PROKAR_LIPOPROTEIN"/>
    <property type="match status" value="1"/>
</dbReference>
<evidence type="ECO:0000256" key="2">
    <source>
        <dbReference type="SAM" id="SignalP"/>
    </source>
</evidence>
<dbReference type="Proteomes" id="UP001589700">
    <property type="component" value="Unassembled WGS sequence"/>
</dbReference>
<dbReference type="SUPFAM" id="SSF69318">
    <property type="entry name" value="Integrin alpha N-terminal domain"/>
    <property type="match status" value="1"/>
</dbReference>
<dbReference type="InterPro" id="IPR028994">
    <property type="entry name" value="Integrin_alpha_N"/>
</dbReference>
<keyword evidence="4" id="KW-1185">Reference proteome</keyword>